<evidence type="ECO:0000256" key="1">
    <source>
        <dbReference type="SAM" id="MobiDB-lite"/>
    </source>
</evidence>
<evidence type="ECO:0000313" key="3">
    <source>
        <dbReference type="EMBL" id="KAG9228374.1"/>
    </source>
</evidence>
<dbReference type="Pfam" id="PF11374">
    <property type="entry name" value="DUF3176"/>
    <property type="match status" value="1"/>
</dbReference>
<dbReference type="PANTHER" id="PTHR37576">
    <property type="entry name" value="DEFECT AT LOW TEMPERATURE PROTEIN 1"/>
    <property type="match status" value="1"/>
</dbReference>
<feature type="transmembrane region" description="Helical" evidence="2">
    <location>
        <begin position="37"/>
        <end position="63"/>
    </location>
</feature>
<dbReference type="OrthoDB" id="5357734at2759"/>
<dbReference type="InterPro" id="IPR021514">
    <property type="entry name" value="DUF3176"/>
</dbReference>
<keyword evidence="2" id="KW-0812">Transmembrane</keyword>
<dbReference type="Proteomes" id="UP000824998">
    <property type="component" value="Unassembled WGS sequence"/>
</dbReference>
<feature type="transmembrane region" description="Helical" evidence="2">
    <location>
        <begin position="75"/>
        <end position="103"/>
    </location>
</feature>
<keyword evidence="2" id="KW-0472">Membrane</keyword>
<organism evidence="3 4">
    <name type="scientific">Amylocarpus encephaloides</name>
    <dbReference type="NCBI Taxonomy" id="45428"/>
    <lineage>
        <taxon>Eukaryota</taxon>
        <taxon>Fungi</taxon>
        <taxon>Dikarya</taxon>
        <taxon>Ascomycota</taxon>
        <taxon>Pezizomycotina</taxon>
        <taxon>Leotiomycetes</taxon>
        <taxon>Helotiales</taxon>
        <taxon>Helotiales incertae sedis</taxon>
        <taxon>Amylocarpus</taxon>
    </lineage>
</organism>
<dbReference type="AlphaFoldDB" id="A0A9P8BZF3"/>
<name>A0A9P8BZF3_9HELO</name>
<keyword evidence="4" id="KW-1185">Reference proteome</keyword>
<dbReference type="PANTHER" id="PTHR37576:SF2">
    <property type="entry name" value="DEFECT AT LOW TEMPERATURE PROTEIN 1"/>
    <property type="match status" value="1"/>
</dbReference>
<evidence type="ECO:0000256" key="2">
    <source>
        <dbReference type="SAM" id="Phobius"/>
    </source>
</evidence>
<feature type="region of interest" description="Disordered" evidence="1">
    <location>
        <begin position="1"/>
        <end position="21"/>
    </location>
</feature>
<reference evidence="3" key="1">
    <citation type="journal article" date="2021" name="IMA Fungus">
        <title>Genomic characterization of three marine fungi, including Emericellopsis atlantica sp. nov. with signatures of a generalist lifestyle and marine biomass degradation.</title>
        <authorList>
            <person name="Hagestad O.C."/>
            <person name="Hou L."/>
            <person name="Andersen J.H."/>
            <person name="Hansen E.H."/>
            <person name="Altermark B."/>
            <person name="Li C."/>
            <person name="Kuhnert E."/>
            <person name="Cox R.J."/>
            <person name="Crous P.W."/>
            <person name="Spatafora J.W."/>
            <person name="Lail K."/>
            <person name="Amirebrahimi M."/>
            <person name="Lipzen A."/>
            <person name="Pangilinan J."/>
            <person name="Andreopoulos W."/>
            <person name="Hayes R.D."/>
            <person name="Ng V."/>
            <person name="Grigoriev I.V."/>
            <person name="Jackson S.A."/>
            <person name="Sutton T.D.S."/>
            <person name="Dobson A.D.W."/>
            <person name="Rama T."/>
        </authorList>
    </citation>
    <scope>NUCLEOTIDE SEQUENCE</scope>
    <source>
        <strain evidence="3">TRa018bII</strain>
    </source>
</reference>
<sequence length="574" mass="61596">MTKHDDKTTTPSDPVPMPPYDHPPPTMRWTTGFWHHFPWIGIAALLTVIVAAAVMVLVLALSNDQHIDRWRVQPTVYLAIASAVANIALHLAFSQGVTIAWWVKAMRPNSTARDLHNIWSFGSSVQDALFAGRSFNLIALAGLAVAVVPINGPLLQRASVVNVQTEVQAENFTIPIAQVFPGGFTGIVTGRSYKTGLLTLNFSSVAKDYTVRSPINVAGSSCLGTCTGRLLGAGYSIQCINSTVPYTFLFNATTGNANTFSTAFTYSEFDGGRINFTAVVKTLSGCSVSLLQRNCTLSPATIEYPVILTKDVVSLDPSGSWQTDRVITMRPVLNRYGSISTHGGMYLLLDSLFASSSGLSWGGGAGYIINSVGTPASEYARIDSSVDCNMTWRDPTTDMLGAARELAFRSALFAAANNLTSLDDTNNNGNKYRDPSEYTQHIQVQQSSLQAVFKSHYRFLAIALVFTLLAALSVVPIFLGWWSLGRKVSLSPIETAKAFSAPLLARAPDANAELKPLLHEVGDLRIRYGAVAIGGWAGAGPEVGVPGADGAAATLRFEAPERCFKPQEGCAYVG</sequence>
<gene>
    <name evidence="3" type="ORF">BJ875DRAFT_489936</name>
</gene>
<feature type="transmembrane region" description="Helical" evidence="2">
    <location>
        <begin position="130"/>
        <end position="150"/>
    </location>
</feature>
<feature type="transmembrane region" description="Helical" evidence="2">
    <location>
        <begin position="459"/>
        <end position="482"/>
    </location>
</feature>
<comment type="caution">
    <text evidence="3">The sequence shown here is derived from an EMBL/GenBank/DDBJ whole genome shotgun (WGS) entry which is preliminary data.</text>
</comment>
<protein>
    <submittedName>
        <fullName evidence="3">Uncharacterized protein</fullName>
    </submittedName>
</protein>
<proteinExistence type="predicted"/>
<evidence type="ECO:0000313" key="4">
    <source>
        <dbReference type="Proteomes" id="UP000824998"/>
    </source>
</evidence>
<accession>A0A9P8BZF3</accession>
<dbReference type="EMBL" id="MU251960">
    <property type="protein sequence ID" value="KAG9228374.1"/>
    <property type="molecule type" value="Genomic_DNA"/>
</dbReference>
<keyword evidence="2" id="KW-1133">Transmembrane helix</keyword>